<feature type="compositionally biased region" description="Pro residues" evidence="1">
    <location>
        <begin position="1"/>
        <end position="12"/>
    </location>
</feature>
<evidence type="ECO:0000256" key="1">
    <source>
        <dbReference type="SAM" id="MobiDB-lite"/>
    </source>
</evidence>
<dbReference type="OrthoDB" id="5586025at2759"/>
<reference evidence="2" key="1">
    <citation type="submission" date="2022-07" db="EMBL/GenBank/DDBJ databases">
        <title>Phylogenomic reconstructions and comparative analyses of Kickxellomycotina fungi.</title>
        <authorList>
            <person name="Reynolds N.K."/>
            <person name="Stajich J.E."/>
            <person name="Barry K."/>
            <person name="Grigoriev I.V."/>
            <person name="Crous P."/>
            <person name="Smith M.E."/>
        </authorList>
    </citation>
    <scope>NUCLEOTIDE SEQUENCE</scope>
    <source>
        <strain evidence="2">NRRL 1566</strain>
    </source>
</reference>
<organism evidence="2 3">
    <name type="scientific">Coemansia brasiliensis</name>
    <dbReference type="NCBI Taxonomy" id="2650707"/>
    <lineage>
        <taxon>Eukaryota</taxon>
        <taxon>Fungi</taxon>
        <taxon>Fungi incertae sedis</taxon>
        <taxon>Zoopagomycota</taxon>
        <taxon>Kickxellomycotina</taxon>
        <taxon>Kickxellomycetes</taxon>
        <taxon>Kickxellales</taxon>
        <taxon>Kickxellaceae</taxon>
        <taxon>Coemansia</taxon>
    </lineage>
</organism>
<dbReference type="AlphaFoldDB" id="A0A9W8I630"/>
<proteinExistence type="predicted"/>
<feature type="region of interest" description="Disordered" evidence="1">
    <location>
        <begin position="1"/>
        <end position="122"/>
    </location>
</feature>
<sequence length="153" mass="16758">MRRKAPPPPPPPRRSRPPSSRSAKPPTPPPRTDLRKKSEQTGIRRQLSVKKSVSRYKRNSTLAKPIPPPRKEAEQLPSLVEMADEQTEDKGVLGSGSETHVEAAEDSDEETAAESSSAEERRATRILVANALRRCHEARVLALSLNPALGAFG</sequence>
<evidence type="ECO:0000313" key="3">
    <source>
        <dbReference type="Proteomes" id="UP001139887"/>
    </source>
</evidence>
<keyword evidence="3" id="KW-1185">Reference proteome</keyword>
<evidence type="ECO:0000313" key="2">
    <source>
        <dbReference type="EMBL" id="KAJ2841356.1"/>
    </source>
</evidence>
<gene>
    <name evidence="2" type="ORF">IWW36_006284</name>
</gene>
<dbReference type="Proteomes" id="UP001139887">
    <property type="component" value="Unassembled WGS sequence"/>
</dbReference>
<comment type="caution">
    <text evidence="2">The sequence shown here is derived from an EMBL/GenBank/DDBJ whole genome shotgun (WGS) entry which is preliminary data.</text>
</comment>
<accession>A0A9W8I630</accession>
<dbReference type="EMBL" id="JANBUW010002209">
    <property type="protein sequence ID" value="KAJ2841356.1"/>
    <property type="molecule type" value="Genomic_DNA"/>
</dbReference>
<name>A0A9W8I630_9FUNG</name>
<protein>
    <submittedName>
        <fullName evidence="2">Uncharacterized protein</fullName>
    </submittedName>
</protein>